<reference evidence="2" key="1">
    <citation type="submission" date="2018-03" db="EMBL/GenBank/DDBJ databases">
        <authorList>
            <person name="Guldener U."/>
        </authorList>
    </citation>
    <scope>NUCLEOTIDE SEQUENCE</scope>
</reference>
<keyword evidence="1" id="KW-0732">Signal</keyword>
<gene>
    <name evidence="2" type="ORF">DNG_09979</name>
</gene>
<proteinExistence type="predicted"/>
<dbReference type="AlphaFoldDB" id="A0AAE8N948"/>
<name>A0AAE8N948_9PEZI</name>
<evidence type="ECO:0000313" key="2">
    <source>
        <dbReference type="EMBL" id="SPO07285.1"/>
    </source>
</evidence>
<evidence type="ECO:0000256" key="1">
    <source>
        <dbReference type="SAM" id="SignalP"/>
    </source>
</evidence>
<dbReference type="Proteomes" id="UP001187682">
    <property type="component" value="Unassembled WGS sequence"/>
</dbReference>
<feature type="signal peptide" evidence="1">
    <location>
        <begin position="1"/>
        <end position="18"/>
    </location>
</feature>
<feature type="chain" id="PRO_5041979044" evidence="1">
    <location>
        <begin position="19"/>
        <end position="189"/>
    </location>
</feature>
<dbReference type="EMBL" id="ONZQ02000019">
    <property type="protein sequence ID" value="SPO07285.1"/>
    <property type="molecule type" value="Genomic_DNA"/>
</dbReference>
<protein>
    <submittedName>
        <fullName evidence="2">Uncharacterized protein</fullName>
    </submittedName>
</protein>
<sequence>MKFSPALVFSGLFATALANPVPAPASQLAKRTTNFNSIFAEVEAHTQAALAICADANVDINVDIDIRLEVAAKLKADLDACAELLAKAAAEIKASTEVEIEVENDGCDAGCVEKVVVEKSKKFCEDVDVVVETLGEECVKEYIKPAFVSFGEFTSCVDGIYAGVGASVTAVVEGVIGASLSAERVGKRG</sequence>
<comment type="caution">
    <text evidence="2">The sequence shown here is derived from an EMBL/GenBank/DDBJ whole genome shotgun (WGS) entry which is preliminary data.</text>
</comment>
<evidence type="ECO:0000313" key="3">
    <source>
        <dbReference type="Proteomes" id="UP001187682"/>
    </source>
</evidence>
<organism evidence="2 3">
    <name type="scientific">Cephalotrichum gorgonifer</name>
    <dbReference type="NCBI Taxonomy" id="2041049"/>
    <lineage>
        <taxon>Eukaryota</taxon>
        <taxon>Fungi</taxon>
        <taxon>Dikarya</taxon>
        <taxon>Ascomycota</taxon>
        <taxon>Pezizomycotina</taxon>
        <taxon>Sordariomycetes</taxon>
        <taxon>Hypocreomycetidae</taxon>
        <taxon>Microascales</taxon>
        <taxon>Microascaceae</taxon>
        <taxon>Cephalotrichum</taxon>
    </lineage>
</organism>
<keyword evidence="3" id="KW-1185">Reference proteome</keyword>
<accession>A0AAE8N948</accession>